<sequence>MGNHSCGVDFTVPIMICMMVLRVDKKCGSYVSRRAWEMNAALNSKTLMTLDNQFILSEVLKEHHSNAETAECKPPKKKINLLLVVSDSDDENEHASVRSALDGYRAEPIVGMDSCPLE</sequence>
<dbReference type="Proteomes" id="UP000031443">
    <property type="component" value="Unassembled WGS sequence"/>
</dbReference>
<evidence type="ECO:0000313" key="1">
    <source>
        <dbReference type="EMBL" id="EMP29820.1"/>
    </source>
</evidence>
<protein>
    <submittedName>
        <fullName evidence="1">Uncharacterized protein</fullName>
    </submittedName>
</protein>
<organism evidence="1 2">
    <name type="scientific">Chelonia mydas</name>
    <name type="common">Green sea-turtle</name>
    <name type="synonym">Chelonia agassizi</name>
    <dbReference type="NCBI Taxonomy" id="8469"/>
    <lineage>
        <taxon>Eukaryota</taxon>
        <taxon>Metazoa</taxon>
        <taxon>Chordata</taxon>
        <taxon>Craniata</taxon>
        <taxon>Vertebrata</taxon>
        <taxon>Euteleostomi</taxon>
        <taxon>Archelosauria</taxon>
        <taxon>Testudinata</taxon>
        <taxon>Testudines</taxon>
        <taxon>Cryptodira</taxon>
        <taxon>Durocryptodira</taxon>
        <taxon>Americhelydia</taxon>
        <taxon>Chelonioidea</taxon>
        <taxon>Cheloniidae</taxon>
        <taxon>Chelonia</taxon>
    </lineage>
</organism>
<keyword evidence="2" id="KW-1185">Reference proteome</keyword>
<dbReference type="EMBL" id="KB553681">
    <property type="protein sequence ID" value="EMP29820.1"/>
    <property type="molecule type" value="Genomic_DNA"/>
</dbReference>
<dbReference type="AlphaFoldDB" id="M7B2Z3"/>
<reference evidence="2" key="1">
    <citation type="journal article" date="2013" name="Nat. Genet.">
        <title>The draft genomes of soft-shell turtle and green sea turtle yield insights into the development and evolution of the turtle-specific body plan.</title>
        <authorList>
            <person name="Wang Z."/>
            <person name="Pascual-Anaya J."/>
            <person name="Zadissa A."/>
            <person name="Li W."/>
            <person name="Niimura Y."/>
            <person name="Huang Z."/>
            <person name="Li C."/>
            <person name="White S."/>
            <person name="Xiong Z."/>
            <person name="Fang D."/>
            <person name="Wang B."/>
            <person name="Ming Y."/>
            <person name="Chen Y."/>
            <person name="Zheng Y."/>
            <person name="Kuraku S."/>
            <person name="Pignatelli M."/>
            <person name="Herrero J."/>
            <person name="Beal K."/>
            <person name="Nozawa M."/>
            <person name="Li Q."/>
            <person name="Wang J."/>
            <person name="Zhang H."/>
            <person name="Yu L."/>
            <person name="Shigenobu S."/>
            <person name="Wang J."/>
            <person name="Liu J."/>
            <person name="Flicek P."/>
            <person name="Searle S."/>
            <person name="Wang J."/>
            <person name="Kuratani S."/>
            <person name="Yin Y."/>
            <person name="Aken B."/>
            <person name="Zhang G."/>
            <person name="Irie N."/>
        </authorList>
    </citation>
    <scope>NUCLEOTIDE SEQUENCE [LARGE SCALE GENOMIC DNA]</scope>
</reference>
<accession>M7B2Z3</accession>
<name>M7B2Z3_CHEMY</name>
<evidence type="ECO:0000313" key="2">
    <source>
        <dbReference type="Proteomes" id="UP000031443"/>
    </source>
</evidence>
<gene>
    <name evidence="1" type="ORF">UY3_13059</name>
</gene>
<proteinExistence type="predicted"/>